<evidence type="ECO:0000313" key="3">
    <source>
        <dbReference type="Proteomes" id="UP000238007"/>
    </source>
</evidence>
<gene>
    <name evidence="2" type="ORF">CLV80_1208</name>
</gene>
<comment type="caution">
    <text evidence="2">The sequence shown here is derived from an EMBL/GenBank/DDBJ whole genome shotgun (WGS) entry which is preliminary data.</text>
</comment>
<evidence type="ECO:0000313" key="2">
    <source>
        <dbReference type="EMBL" id="PRY74231.1"/>
    </source>
</evidence>
<dbReference type="EMBL" id="PVTP01000020">
    <property type="protein sequence ID" value="PRY74231.1"/>
    <property type="molecule type" value="Genomic_DNA"/>
</dbReference>
<reference evidence="2 3" key="1">
    <citation type="submission" date="2018-03" db="EMBL/GenBank/DDBJ databases">
        <title>Genomic Encyclopedia of Archaeal and Bacterial Type Strains, Phase II (KMG-II): from individual species to whole genera.</title>
        <authorList>
            <person name="Goeker M."/>
        </authorList>
    </citation>
    <scope>NUCLEOTIDE SEQUENCE [LARGE SCALE GENOMIC DNA]</scope>
    <source>
        <strain evidence="2 3">DSM 101533</strain>
    </source>
</reference>
<dbReference type="Proteomes" id="UP000238007">
    <property type="component" value="Unassembled WGS sequence"/>
</dbReference>
<proteinExistence type="predicted"/>
<feature type="region of interest" description="Disordered" evidence="1">
    <location>
        <begin position="1"/>
        <end position="23"/>
    </location>
</feature>
<sequence length="465" mass="50417">MMEPPVSHGATSPRVTVTPLDRPSKDPIGLLPADVTGLPPTIWSSSNEDTLVTLLMAERIEMLPAIQEFVKVLILAEADPPLNASPSGRLFLARVDKLLDLGAIEPAKALIEQAEPDTAALFRRWFDVALLTGTENDACDVMGQKPSIAPTYSARIFCLARNGDWSTAALTLNTHRVLGDITQSEEMLLTRFLDPEIFEGEPPLDPPARISPLMFRMHEAIGEGLITADLPLAFSHADLRPTVGWKSQIEAAERLARHGAVSENVLQDFYTAHTPAASGGVWDRARAVQRFDRAVTNQDADAIALTLPAAWAAMKQARTEIQFSKLYTQALQDTELSGDARSIAITVGLLSPNYEEVAINAETTSYDPFLIALARGRPQEVRVTSPTALAIQAAFNGAQPPAVLQTLVDDGKLGEALLRTTAIFNHGYAGDFRSLTDALSLMRTVGLEDVARRAALQLMILERAT</sequence>
<organism evidence="2 3">
    <name type="scientific">Yoonia maritima</name>
    <dbReference type="NCBI Taxonomy" id="1435347"/>
    <lineage>
        <taxon>Bacteria</taxon>
        <taxon>Pseudomonadati</taxon>
        <taxon>Pseudomonadota</taxon>
        <taxon>Alphaproteobacteria</taxon>
        <taxon>Rhodobacterales</taxon>
        <taxon>Paracoccaceae</taxon>
        <taxon>Yoonia</taxon>
    </lineage>
</organism>
<accession>A0A2T0VTB6</accession>
<protein>
    <submittedName>
        <fullName evidence="2">Uncharacterized protein</fullName>
    </submittedName>
</protein>
<evidence type="ECO:0000256" key="1">
    <source>
        <dbReference type="SAM" id="MobiDB-lite"/>
    </source>
</evidence>
<name>A0A2T0VTB6_9RHOB</name>
<keyword evidence="3" id="KW-1185">Reference proteome</keyword>
<dbReference type="AlphaFoldDB" id="A0A2T0VTB6"/>